<protein>
    <recommendedName>
        <fullName evidence="5">5-formyltetrahydrofolate cyclo-ligase</fullName>
        <ecNumber evidence="5">6.3.3.2</ecNumber>
    </recommendedName>
</protein>
<keyword evidence="6" id="KW-0436">Ligase</keyword>
<dbReference type="EC" id="6.3.3.2" evidence="5"/>
<evidence type="ECO:0000313" key="7">
    <source>
        <dbReference type="Proteomes" id="UP001138757"/>
    </source>
</evidence>
<dbReference type="Gene3D" id="3.40.50.10420">
    <property type="entry name" value="NagB/RpiA/CoA transferase-like"/>
    <property type="match status" value="1"/>
</dbReference>
<dbReference type="GO" id="GO:0046872">
    <property type="term" value="F:metal ion binding"/>
    <property type="evidence" value="ECO:0007669"/>
    <property type="project" value="UniProtKB-KW"/>
</dbReference>
<dbReference type="GO" id="GO:0009396">
    <property type="term" value="P:folic acid-containing compound biosynthetic process"/>
    <property type="evidence" value="ECO:0007669"/>
    <property type="project" value="TreeGrafter"/>
</dbReference>
<keyword evidence="5" id="KW-0479">Metal-binding</keyword>
<organism evidence="6 7">
    <name type="scientific">Sphingobium nicotianae</name>
    <dbReference type="NCBI Taxonomy" id="2782607"/>
    <lineage>
        <taxon>Bacteria</taxon>
        <taxon>Pseudomonadati</taxon>
        <taxon>Pseudomonadota</taxon>
        <taxon>Alphaproteobacteria</taxon>
        <taxon>Sphingomonadales</taxon>
        <taxon>Sphingomonadaceae</taxon>
        <taxon>Sphingobium</taxon>
    </lineage>
</organism>
<dbReference type="PANTHER" id="PTHR23407">
    <property type="entry name" value="ATPASE INHIBITOR/5-FORMYLTETRAHYDROFOLATE CYCLO-LIGASE"/>
    <property type="match status" value="1"/>
</dbReference>
<dbReference type="InterPro" id="IPR037171">
    <property type="entry name" value="NagB/RpiA_transferase-like"/>
</dbReference>
<keyword evidence="7" id="KW-1185">Reference proteome</keyword>
<dbReference type="EMBL" id="JAHGAW010000005">
    <property type="protein sequence ID" value="MBT2187193.1"/>
    <property type="molecule type" value="Genomic_DNA"/>
</dbReference>
<keyword evidence="5" id="KW-0460">Magnesium</keyword>
<dbReference type="NCBIfam" id="TIGR02727">
    <property type="entry name" value="MTHFS_bact"/>
    <property type="match status" value="1"/>
</dbReference>
<comment type="caution">
    <text evidence="6">The sequence shown here is derived from an EMBL/GenBank/DDBJ whole genome shotgun (WGS) entry which is preliminary data.</text>
</comment>
<comment type="cofactor">
    <cofactor evidence="5">
        <name>Mg(2+)</name>
        <dbReference type="ChEBI" id="CHEBI:18420"/>
    </cofactor>
</comment>
<proteinExistence type="inferred from homology"/>
<comment type="catalytic activity">
    <reaction evidence="5">
        <text>(6S)-5-formyl-5,6,7,8-tetrahydrofolate + ATP = (6R)-5,10-methenyltetrahydrofolate + ADP + phosphate</text>
        <dbReference type="Rhea" id="RHEA:10488"/>
        <dbReference type="ChEBI" id="CHEBI:30616"/>
        <dbReference type="ChEBI" id="CHEBI:43474"/>
        <dbReference type="ChEBI" id="CHEBI:57455"/>
        <dbReference type="ChEBI" id="CHEBI:57457"/>
        <dbReference type="ChEBI" id="CHEBI:456216"/>
        <dbReference type="EC" id="6.3.3.2"/>
    </reaction>
</comment>
<sequence>MSASIDIRTAIHALPAAEVPAWRKAMRAELLDARLRIPSTLRASWSERIARHLLERIEGADARIVSAYWPIRGEPELRPLLETLAKRGIRTALPVATALGRPLIFREWKSGDRLERGLWKIPFPADGAIVEPDVVISPVVGFDPHWYRLGYGGGFFDRTLAAMATQPLVLGVGYSLAAIVTIHPQPHDIPMSAIITEHGLISEKAR</sequence>
<dbReference type="AlphaFoldDB" id="A0A9X1DC29"/>
<dbReference type="GO" id="GO:0030272">
    <property type="term" value="F:5-formyltetrahydrofolate cyclo-ligase activity"/>
    <property type="evidence" value="ECO:0007669"/>
    <property type="project" value="UniProtKB-EC"/>
</dbReference>
<evidence type="ECO:0000313" key="6">
    <source>
        <dbReference type="EMBL" id="MBT2187193.1"/>
    </source>
</evidence>
<keyword evidence="3 5" id="KW-0067">ATP-binding</keyword>
<gene>
    <name evidence="6" type="ORF">KK488_09580</name>
</gene>
<dbReference type="InterPro" id="IPR024185">
    <property type="entry name" value="FTHF_cligase-like_sf"/>
</dbReference>
<dbReference type="SUPFAM" id="SSF100950">
    <property type="entry name" value="NagB/RpiA/CoA transferase-like"/>
    <property type="match status" value="1"/>
</dbReference>
<dbReference type="GO" id="GO:0005524">
    <property type="term" value="F:ATP binding"/>
    <property type="evidence" value="ECO:0007669"/>
    <property type="project" value="UniProtKB-KW"/>
</dbReference>
<dbReference type="PANTHER" id="PTHR23407:SF1">
    <property type="entry name" value="5-FORMYLTETRAHYDROFOLATE CYCLO-LIGASE"/>
    <property type="match status" value="1"/>
</dbReference>
<accession>A0A9X1DC29</accession>
<keyword evidence="2 5" id="KW-0547">Nucleotide-binding</keyword>
<dbReference type="Pfam" id="PF01812">
    <property type="entry name" value="5-FTHF_cyc-lig"/>
    <property type="match status" value="1"/>
</dbReference>
<reference evidence="6" key="1">
    <citation type="submission" date="2021-05" db="EMBL/GenBank/DDBJ databases">
        <title>Genome of Sphingobium sp. strain.</title>
        <authorList>
            <person name="Fan R."/>
        </authorList>
    </citation>
    <scope>NUCLEOTIDE SEQUENCE</scope>
    <source>
        <strain evidence="6">H33</strain>
    </source>
</reference>
<evidence type="ECO:0000256" key="2">
    <source>
        <dbReference type="ARBA" id="ARBA00022741"/>
    </source>
</evidence>
<comment type="similarity">
    <text evidence="1 5">Belongs to the 5-formyltetrahydrofolate cyclo-ligase family.</text>
</comment>
<dbReference type="RefSeq" id="WP_214622929.1">
    <property type="nucleotide sequence ID" value="NZ_JAHGAW010000005.1"/>
</dbReference>
<feature type="binding site" evidence="4">
    <location>
        <position position="74"/>
    </location>
    <ligand>
        <name>substrate</name>
    </ligand>
</feature>
<evidence type="ECO:0000256" key="1">
    <source>
        <dbReference type="ARBA" id="ARBA00010638"/>
    </source>
</evidence>
<evidence type="ECO:0000256" key="4">
    <source>
        <dbReference type="PIRSR" id="PIRSR006806-1"/>
    </source>
</evidence>
<dbReference type="Proteomes" id="UP001138757">
    <property type="component" value="Unassembled WGS sequence"/>
</dbReference>
<dbReference type="PIRSF" id="PIRSF006806">
    <property type="entry name" value="FTHF_cligase"/>
    <property type="match status" value="1"/>
</dbReference>
<evidence type="ECO:0000256" key="3">
    <source>
        <dbReference type="ARBA" id="ARBA00022840"/>
    </source>
</evidence>
<evidence type="ECO:0000256" key="5">
    <source>
        <dbReference type="RuleBase" id="RU361279"/>
    </source>
</evidence>
<dbReference type="GO" id="GO:0035999">
    <property type="term" value="P:tetrahydrofolate interconversion"/>
    <property type="evidence" value="ECO:0007669"/>
    <property type="project" value="TreeGrafter"/>
</dbReference>
<name>A0A9X1DC29_9SPHN</name>
<dbReference type="InterPro" id="IPR002698">
    <property type="entry name" value="FTHF_cligase"/>
</dbReference>